<dbReference type="Gene3D" id="6.10.250.3130">
    <property type="match status" value="1"/>
</dbReference>
<protein>
    <recommendedName>
        <fullName evidence="4">Small ribosomal subunit protein uS15</fullName>
    </recommendedName>
</protein>
<comment type="function">
    <text evidence="4">One of the primary rRNA binding proteins, it binds directly to 16S rRNA where it helps nucleate assembly of the platform of the 30S subunit by binding and bridging several RNA helices of the 16S rRNA.</text>
</comment>
<evidence type="ECO:0000256" key="1">
    <source>
        <dbReference type="ARBA" id="ARBA00022980"/>
    </source>
</evidence>
<accession>A0A258HI43</accession>
<dbReference type="GO" id="GO:0006412">
    <property type="term" value="P:translation"/>
    <property type="evidence" value="ECO:0007669"/>
    <property type="project" value="UniProtKB-UniRule"/>
</dbReference>
<name>A0A258HI43_9CAUL</name>
<dbReference type="SMART" id="SM01387">
    <property type="entry name" value="Ribosomal_S15"/>
    <property type="match status" value="1"/>
</dbReference>
<dbReference type="HAMAP" id="MF_01343_B">
    <property type="entry name" value="Ribosomal_uS15_B"/>
    <property type="match status" value="1"/>
</dbReference>
<dbReference type="Pfam" id="PF00312">
    <property type="entry name" value="Ribosomal_S15"/>
    <property type="match status" value="1"/>
</dbReference>
<dbReference type="GO" id="GO:0019843">
    <property type="term" value="F:rRNA binding"/>
    <property type="evidence" value="ECO:0007669"/>
    <property type="project" value="UniProtKB-UniRule"/>
</dbReference>
<dbReference type="SUPFAM" id="SSF47060">
    <property type="entry name" value="S15/NS1 RNA-binding domain"/>
    <property type="match status" value="1"/>
</dbReference>
<evidence type="ECO:0000256" key="5">
    <source>
        <dbReference type="RuleBase" id="RU003919"/>
    </source>
</evidence>
<dbReference type="EMBL" id="NCEQ01000010">
    <property type="protein sequence ID" value="OYX55983.1"/>
    <property type="molecule type" value="Genomic_DNA"/>
</dbReference>
<dbReference type="GO" id="GO:0003735">
    <property type="term" value="F:structural constituent of ribosome"/>
    <property type="evidence" value="ECO:0007669"/>
    <property type="project" value="InterPro"/>
</dbReference>
<evidence type="ECO:0000256" key="2">
    <source>
        <dbReference type="ARBA" id="ARBA00023274"/>
    </source>
</evidence>
<dbReference type="PANTHER" id="PTHR23321:SF26">
    <property type="entry name" value="SMALL RIBOSOMAL SUBUNIT PROTEIN US15M"/>
    <property type="match status" value="1"/>
</dbReference>
<gene>
    <name evidence="4" type="primary">rpsO</name>
    <name evidence="6" type="ORF">B7Y86_11065</name>
</gene>
<proteinExistence type="inferred from homology"/>
<evidence type="ECO:0000313" key="6">
    <source>
        <dbReference type="EMBL" id="OYX55983.1"/>
    </source>
</evidence>
<keyword evidence="1 4" id="KW-0689">Ribosomal protein</keyword>
<reference evidence="6 7" key="1">
    <citation type="submission" date="2017-03" db="EMBL/GenBank/DDBJ databases">
        <title>Lifting the veil on microbial sulfur biogeochemistry in mining wastewaters.</title>
        <authorList>
            <person name="Kantor R.S."/>
            <person name="Colenbrander Nelson T."/>
            <person name="Marshall S."/>
            <person name="Bennett D."/>
            <person name="Apte S."/>
            <person name="Camacho D."/>
            <person name="Thomas B.C."/>
            <person name="Warren L.A."/>
            <person name="Banfield J.F."/>
        </authorList>
    </citation>
    <scope>NUCLEOTIDE SEQUENCE [LARGE SCALE GENOMIC DNA]</scope>
    <source>
        <strain evidence="6">32-68-21</strain>
    </source>
</reference>
<evidence type="ECO:0000313" key="7">
    <source>
        <dbReference type="Proteomes" id="UP000216147"/>
    </source>
</evidence>
<dbReference type="NCBIfam" id="TIGR00952">
    <property type="entry name" value="S15_bact"/>
    <property type="match status" value="1"/>
</dbReference>
<comment type="function">
    <text evidence="4">Forms an intersubunit bridge (bridge B4) with the 23S rRNA of the 50S subunit in the ribosome.</text>
</comment>
<dbReference type="CDD" id="cd00353">
    <property type="entry name" value="Ribosomal_S15p_S13e"/>
    <property type="match status" value="1"/>
</dbReference>
<evidence type="ECO:0000256" key="3">
    <source>
        <dbReference type="ARBA" id="ARBA00064542"/>
    </source>
</evidence>
<comment type="caution">
    <text evidence="6">The sequence shown here is derived from an EMBL/GenBank/DDBJ whole genome shotgun (WGS) entry which is preliminary data.</text>
</comment>
<dbReference type="Gene3D" id="1.10.287.10">
    <property type="entry name" value="S15/NS1, RNA-binding"/>
    <property type="match status" value="1"/>
</dbReference>
<dbReference type="InterPro" id="IPR005290">
    <property type="entry name" value="Ribosomal_uS15_bac-type"/>
</dbReference>
<organism evidence="6 7">
    <name type="scientific">Brevundimonas subvibrioides</name>
    <dbReference type="NCBI Taxonomy" id="74313"/>
    <lineage>
        <taxon>Bacteria</taxon>
        <taxon>Pseudomonadati</taxon>
        <taxon>Pseudomonadota</taxon>
        <taxon>Alphaproteobacteria</taxon>
        <taxon>Caulobacterales</taxon>
        <taxon>Caulobacteraceae</taxon>
        <taxon>Brevundimonas</taxon>
    </lineage>
</organism>
<dbReference type="FunFam" id="1.10.287.10:FF:000002">
    <property type="entry name" value="30S ribosomal protein S15"/>
    <property type="match status" value="1"/>
</dbReference>
<dbReference type="InterPro" id="IPR009068">
    <property type="entry name" value="uS15_NS1_RNA-bd_sf"/>
</dbReference>
<dbReference type="GO" id="GO:0022627">
    <property type="term" value="C:cytosolic small ribosomal subunit"/>
    <property type="evidence" value="ECO:0007669"/>
    <property type="project" value="TreeGrafter"/>
</dbReference>
<dbReference type="AlphaFoldDB" id="A0A258HI43"/>
<evidence type="ECO:0000256" key="4">
    <source>
        <dbReference type="HAMAP-Rule" id="MF_01343"/>
    </source>
</evidence>
<comment type="subunit">
    <text evidence="3 4">Part of the 30S ribosomal subunit. Forms a bridge to the 50S subunit in the 70S ribosome, contacting the 23S rRNA.</text>
</comment>
<keyword evidence="4" id="KW-0694">RNA-binding</keyword>
<sequence length="89" mass="10277">MSITPERKNEVIAENARTAGDTGSAEVQVAILSERIANLTEHFKTHKKDNHSRRGLLKMVSQRRRLLDHLTKVDKERYTALITKLNLRR</sequence>
<comment type="similarity">
    <text evidence="4 5">Belongs to the universal ribosomal protein uS15 family.</text>
</comment>
<keyword evidence="4" id="KW-0699">rRNA-binding</keyword>
<keyword evidence="2 4" id="KW-0687">Ribonucleoprotein</keyword>
<dbReference type="InterPro" id="IPR000589">
    <property type="entry name" value="Ribosomal_uS15"/>
</dbReference>
<dbReference type="Proteomes" id="UP000216147">
    <property type="component" value="Unassembled WGS sequence"/>
</dbReference>
<dbReference type="PANTHER" id="PTHR23321">
    <property type="entry name" value="RIBOSOMAL PROTEIN S15, BACTERIAL AND ORGANELLAR"/>
    <property type="match status" value="1"/>
</dbReference>